<feature type="region of interest" description="Disordered" evidence="1">
    <location>
        <begin position="177"/>
        <end position="215"/>
    </location>
</feature>
<gene>
    <name evidence="2" type="ORF">PACLA_8A065981</name>
</gene>
<evidence type="ECO:0000256" key="1">
    <source>
        <dbReference type="SAM" id="MobiDB-lite"/>
    </source>
</evidence>
<feature type="compositionally biased region" description="Low complexity" evidence="1">
    <location>
        <begin position="262"/>
        <end position="289"/>
    </location>
</feature>
<dbReference type="Proteomes" id="UP001152795">
    <property type="component" value="Unassembled WGS sequence"/>
</dbReference>
<feature type="region of interest" description="Disordered" evidence="1">
    <location>
        <begin position="1"/>
        <end position="27"/>
    </location>
</feature>
<feature type="region of interest" description="Disordered" evidence="1">
    <location>
        <begin position="262"/>
        <end position="305"/>
    </location>
</feature>
<feature type="non-terminal residue" evidence="2">
    <location>
        <position position="1"/>
    </location>
</feature>
<proteinExistence type="predicted"/>
<keyword evidence="3" id="KW-1185">Reference proteome</keyword>
<comment type="caution">
    <text evidence="2">The sequence shown here is derived from an EMBL/GenBank/DDBJ whole genome shotgun (WGS) entry which is preliminary data.</text>
</comment>
<dbReference type="AlphaFoldDB" id="A0A7D9M0R4"/>
<name>A0A7D9M0R4_PARCT</name>
<dbReference type="OrthoDB" id="5986703at2759"/>
<dbReference type="SUPFAM" id="SSF69349">
    <property type="entry name" value="Phage fibre proteins"/>
    <property type="match status" value="1"/>
</dbReference>
<protein>
    <submittedName>
        <fullName evidence="2">Uncharacterized protein</fullName>
    </submittedName>
</protein>
<organism evidence="2 3">
    <name type="scientific">Paramuricea clavata</name>
    <name type="common">Red gorgonian</name>
    <name type="synonym">Violescent sea-whip</name>
    <dbReference type="NCBI Taxonomy" id="317549"/>
    <lineage>
        <taxon>Eukaryota</taxon>
        <taxon>Metazoa</taxon>
        <taxon>Cnidaria</taxon>
        <taxon>Anthozoa</taxon>
        <taxon>Octocorallia</taxon>
        <taxon>Malacalcyonacea</taxon>
        <taxon>Plexauridae</taxon>
        <taxon>Paramuricea</taxon>
    </lineage>
</organism>
<dbReference type="EMBL" id="CACRXK020028680">
    <property type="protein sequence ID" value="CAB4041656.1"/>
    <property type="molecule type" value="Genomic_DNA"/>
</dbReference>
<feature type="compositionally biased region" description="Basic residues" evidence="1">
    <location>
        <begin position="9"/>
        <end position="19"/>
    </location>
</feature>
<feature type="non-terminal residue" evidence="2">
    <location>
        <position position="305"/>
    </location>
</feature>
<evidence type="ECO:0000313" key="2">
    <source>
        <dbReference type="EMBL" id="CAB4041656.1"/>
    </source>
</evidence>
<evidence type="ECO:0000313" key="3">
    <source>
        <dbReference type="Proteomes" id="UP001152795"/>
    </source>
</evidence>
<accession>A0A7D9M0R4</accession>
<sequence>RKEKERSSRFKPKAKKAKIEKKGNEKTPSEVKINIALKKLRDNDLKFVRGSSLPLTVCPTIGSTELLNKAAEKIVKFNSDLTFGAFGFTLLYPDRTKVINLPGSEEPFTLEKYKKDIGKAYTRLTFYICKTEDYLEFLYRPSYCSDSDPDFDIIDKYIAQSGMTGTGGPSMTTIGESSMTPTGNPRITATGESNVTASGESRMTATGESSMTPTGDPSVTAIGESSMTLDNGEISMTTSGESIMTTSGESIMTTTGESIMTTTGESSMTTTGESSMTTTGESSMHTTGEPQIFVVDEDVSGSTTE</sequence>
<reference evidence="2" key="1">
    <citation type="submission" date="2020-04" db="EMBL/GenBank/DDBJ databases">
        <authorList>
            <person name="Alioto T."/>
            <person name="Alioto T."/>
            <person name="Gomez Garrido J."/>
        </authorList>
    </citation>
    <scope>NUCLEOTIDE SEQUENCE</scope>
    <source>
        <strain evidence="2">A484AB</strain>
    </source>
</reference>